<accession>A0A1N7QDT6</accession>
<keyword evidence="1" id="KW-0812">Transmembrane</keyword>
<dbReference type="RefSeq" id="WP_217693623.1">
    <property type="nucleotide sequence ID" value="NZ_FTOH01000025.1"/>
</dbReference>
<dbReference type="EMBL" id="FTOH01000025">
    <property type="protein sequence ID" value="SIT20966.1"/>
    <property type="molecule type" value="Genomic_DNA"/>
</dbReference>
<name>A0A1N7QDT6_9GAMM</name>
<dbReference type="AlphaFoldDB" id="A0A1N7QDT6"/>
<evidence type="ECO:0000256" key="1">
    <source>
        <dbReference type="SAM" id="Phobius"/>
    </source>
</evidence>
<keyword evidence="1" id="KW-1133">Transmembrane helix</keyword>
<feature type="transmembrane region" description="Helical" evidence="1">
    <location>
        <begin position="134"/>
        <end position="151"/>
    </location>
</feature>
<evidence type="ECO:0000313" key="3">
    <source>
        <dbReference type="Proteomes" id="UP000185639"/>
    </source>
</evidence>
<feature type="transmembrane region" description="Helical" evidence="1">
    <location>
        <begin position="86"/>
        <end position="118"/>
    </location>
</feature>
<organism evidence="2 3">
    <name type="scientific">Thalassolituus maritimus</name>
    <dbReference type="NCBI Taxonomy" id="484498"/>
    <lineage>
        <taxon>Bacteria</taxon>
        <taxon>Pseudomonadati</taxon>
        <taxon>Pseudomonadota</taxon>
        <taxon>Gammaproteobacteria</taxon>
        <taxon>Oceanospirillales</taxon>
        <taxon>Oceanospirillaceae</taxon>
        <taxon>Thalassolituus</taxon>
    </lineage>
</organism>
<dbReference type="Proteomes" id="UP000185639">
    <property type="component" value="Unassembled WGS sequence"/>
</dbReference>
<evidence type="ECO:0000313" key="2">
    <source>
        <dbReference type="EMBL" id="SIT20966.1"/>
    </source>
</evidence>
<reference evidence="3" key="1">
    <citation type="submission" date="2017-01" db="EMBL/GenBank/DDBJ databases">
        <authorList>
            <person name="Varghese N."/>
            <person name="Submissions S."/>
        </authorList>
    </citation>
    <scope>NUCLEOTIDE SEQUENCE [LARGE SCALE GENOMIC DNA]</scope>
    <source>
        <strain evidence="3">DSM 24913</strain>
    </source>
</reference>
<gene>
    <name evidence="2" type="ORF">SAMN05421686_1256</name>
</gene>
<keyword evidence="3" id="KW-1185">Reference proteome</keyword>
<protein>
    <submittedName>
        <fullName evidence="2">Uncharacterized protein</fullName>
    </submittedName>
</protein>
<proteinExistence type="predicted"/>
<feature type="transmembrane region" description="Helical" evidence="1">
    <location>
        <begin position="47"/>
        <end position="66"/>
    </location>
</feature>
<feature type="non-terminal residue" evidence="2">
    <location>
        <position position="1"/>
    </location>
</feature>
<keyword evidence="1" id="KW-0472">Membrane</keyword>
<sequence>TVRDFTLESGMKALKTIQGRVPEVSTKVVADHTGVRGVTCTTMNSDLISVLIVIGLGATAFGVARVSRRKYENDHGKPSGADKRRFLIVLAVLSLLFGCLMSFWPAAGFTLACVFIVAPMLVRLPAQPGIVKDVSYSGIMVSVVSVFYGVLRHGM</sequence>